<reference evidence="2 3" key="1">
    <citation type="submission" date="2023-08" db="EMBL/GenBank/DDBJ databases">
        <title>Black Yeasts Isolated from many extreme environments.</title>
        <authorList>
            <person name="Coleine C."/>
            <person name="Stajich J.E."/>
            <person name="Selbmann L."/>
        </authorList>
    </citation>
    <scope>NUCLEOTIDE SEQUENCE [LARGE SCALE GENOMIC DNA]</scope>
    <source>
        <strain evidence="2 3">CCFEE 5910</strain>
    </source>
</reference>
<feature type="transmembrane region" description="Helical" evidence="1">
    <location>
        <begin position="29"/>
        <end position="55"/>
    </location>
</feature>
<protein>
    <submittedName>
        <fullName evidence="2">Uncharacterized protein</fullName>
    </submittedName>
</protein>
<accession>A0AAN7SYJ8</accession>
<keyword evidence="1" id="KW-0472">Membrane</keyword>
<evidence type="ECO:0000313" key="3">
    <source>
        <dbReference type="Proteomes" id="UP001309876"/>
    </source>
</evidence>
<gene>
    <name evidence="2" type="ORF">LTR05_004442</name>
</gene>
<name>A0AAN7SYJ8_9EURO</name>
<keyword evidence="1" id="KW-0812">Transmembrane</keyword>
<sequence>MGITTDMTMFTITATDTATLTAETLVDTLILMAVILTTATLMAIVLMGVILTTVLTATAMVEHSHLEASQISLETMTIQLKAEPCRPAPTVLDLQVNQTSVRLKSNSNLTATIELEATEAIHTLTTMGHLSIEETALLEFHHSATTSTLNTGRIADMPNLSNSLNLAEMVSAIVSRPELKHTATEGSARDLVVSTTQVSTTCRLTDDDESLTRTSCLVLFATREVPSWHGHGNSLGENVLVKSLEFLGRQLESERSVSSVLFLGQKLSKKDELEGKRTDEKCKLNMSEI</sequence>
<keyword evidence="1" id="KW-1133">Transmembrane helix</keyword>
<evidence type="ECO:0000313" key="2">
    <source>
        <dbReference type="EMBL" id="KAK5085163.1"/>
    </source>
</evidence>
<evidence type="ECO:0000256" key="1">
    <source>
        <dbReference type="SAM" id="Phobius"/>
    </source>
</evidence>
<organism evidence="2 3">
    <name type="scientific">Lithohypha guttulata</name>
    <dbReference type="NCBI Taxonomy" id="1690604"/>
    <lineage>
        <taxon>Eukaryota</taxon>
        <taxon>Fungi</taxon>
        <taxon>Dikarya</taxon>
        <taxon>Ascomycota</taxon>
        <taxon>Pezizomycotina</taxon>
        <taxon>Eurotiomycetes</taxon>
        <taxon>Chaetothyriomycetidae</taxon>
        <taxon>Chaetothyriales</taxon>
        <taxon>Trichomeriaceae</taxon>
        <taxon>Lithohypha</taxon>
    </lineage>
</organism>
<proteinExistence type="predicted"/>
<dbReference type="EMBL" id="JAVRRJ010000004">
    <property type="protein sequence ID" value="KAK5085163.1"/>
    <property type="molecule type" value="Genomic_DNA"/>
</dbReference>
<dbReference type="Proteomes" id="UP001309876">
    <property type="component" value="Unassembled WGS sequence"/>
</dbReference>
<keyword evidence="3" id="KW-1185">Reference proteome</keyword>
<dbReference type="AlphaFoldDB" id="A0AAN7SYJ8"/>
<comment type="caution">
    <text evidence="2">The sequence shown here is derived from an EMBL/GenBank/DDBJ whole genome shotgun (WGS) entry which is preliminary data.</text>
</comment>